<name>A0A7Z8K0I6_9CELL</name>
<evidence type="ECO:0000313" key="3">
    <source>
        <dbReference type="Proteomes" id="UP000308121"/>
    </source>
</evidence>
<keyword evidence="1" id="KW-0472">Membrane</keyword>
<dbReference type="EMBL" id="SZYE01000025">
    <property type="protein sequence ID" value="TKR25015.1"/>
    <property type="molecule type" value="Genomic_DNA"/>
</dbReference>
<feature type="transmembrane region" description="Helical" evidence="1">
    <location>
        <begin position="42"/>
        <end position="60"/>
    </location>
</feature>
<comment type="caution">
    <text evidence="2">The sequence shown here is derived from an EMBL/GenBank/DDBJ whole genome shotgun (WGS) entry which is preliminary data.</text>
</comment>
<organism evidence="2 3">
    <name type="scientific">Cellulomonas hominis</name>
    <dbReference type="NCBI Taxonomy" id="156981"/>
    <lineage>
        <taxon>Bacteria</taxon>
        <taxon>Bacillati</taxon>
        <taxon>Actinomycetota</taxon>
        <taxon>Actinomycetes</taxon>
        <taxon>Micrococcales</taxon>
        <taxon>Cellulomonadaceae</taxon>
        <taxon>Cellulomonas</taxon>
    </lineage>
</organism>
<keyword evidence="1" id="KW-1133">Transmembrane helix</keyword>
<sequence>MQATTKPWWQMTRTPTPGFVLGGLWLLLGVLRWVWLEPGGGWIAPTAATVFTLGGLAYLASSTAVALRRRAPAAEPHD</sequence>
<evidence type="ECO:0000313" key="2">
    <source>
        <dbReference type="EMBL" id="TKR25015.1"/>
    </source>
</evidence>
<dbReference type="OrthoDB" id="5148469at2"/>
<accession>A0A7Z8K0I6</accession>
<keyword evidence="1" id="KW-0812">Transmembrane</keyword>
<dbReference type="AlphaFoldDB" id="A0A7Z8K0I6"/>
<feature type="transmembrane region" description="Helical" evidence="1">
    <location>
        <begin position="18"/>
        <end position="36"/>
    </location>
</feature>
<proteinExistence type="predicted"/>
<protein>
    <submittedName>
        <fullName evidence="2">Uncharacterized protein</fullName>
    </submittedName>
</protein>
<evidence type="ECO:0000256" key="1">
    <source>
        <dbReference type="SAM" id="Phobius"/>
    </source>
</evidence>
<dbReference type="Proteomes" id="UP000308121">
    <property type="component" value="Unassembled WGS sequence"/>
</dbReference>
<gene>
    <name evidence="2" type="ORF">FA014_05470</name>
</gene>
<reference evidence="2 3" key="1">
    <citation type="submission" date="2019-05" db="EMBL/GenBank/DDBJ databases">
        <title>Genome sequence of Cellulomonas hominis strain CS1.</title>
        <authorList>
            <person name="Belmont J."/>
            <person name="Maclea K.S."/>
        </authorList>
    </citation>
    <scope>NUCLEOTIDE SEQUENCE [LARGE SCALE GENOMIC DNA]</scope>
    <source>
        <strain evidence="2 3">CS1</strain>
    </source>
</reference>
<dbReference type="RefSeq" id="WP_154728696.1">
    <property type="nucleotide sequence ID" value="NZ_SZYE01000025.1"/>
</dbReference>